<dbReference type="InterPro" id="IPR032466">
    <property type="entry name" value="Metal_Hydrolase"/>
</dbReference>
<organism evidence="3 4">
    <name type="scientific">Microbotryum saponariae</name>
    <dbReference type="NCBI Taxonomy" id="289078"/>
    <lineage>
        <taxon>Eukaryota</taxon>
        <taxon>Fungi</taxon>
        <taxon>Dikarya</taxon>
        <taxon>Basidiomycota</taxon>
        <taxon>Pucciniomycotina</taxon>
        <taxon>Microbotryomycetes</taxon>
        <taxon>Microbotryales</taxon>
        <taxon>Microbotryaceae</taxon>
        <taxon>Microbotryum</taxon>
    </lineage>
</organism>
<dbReference type="EMBL" id="FMWP01000018">
    <property type="protein sequence ID" value="SCZ92564.1"/>
    <property type="molecule type" value="Genomic_DNA"/>
</dbReference>
<proteinExistence type="predicted"/>
<evidence type="ECO:0000313" key="4">
    <source>
        <dbReference type="Proteomes" id="UP000249723"/>
    </source>
</evidence>
<accession>A0A2X0MJY1</accession>
<dbReference type="Proteomes" id="UP000249723">
    <property type="component" value="Unassembled WGS sequence"/>
</dbReference>
<dbReference type="PANTHER" id="PTHR11113">
    <property type="entry name" value="N-ACETYLGLUCOSAMINE-6-PHOSPHATE DEACETYLASE"/>
    <property type="match status" value="1"/>
</dbReference>
<evidence type="ECO:0000259" key="2">
    <source>
        <dbReference type="Pfam" id="PF01979"/>
    </source>
</evidence>
<protein>
    <submittedName>
        <fullName evidence="3">BZ3500_MvSof-1268-A1-R1_Chr5-2g07982 protein</fullName>
    </submittedName>
</protein>
<dbReference type="InterPro" id="IPR006680">
    <property type="entry name" value="Amidohydro-rel"/>
</dbReference>
<reference evidence="4" key="1">
    <citation type="submission" date="2016-10" db="EMBL/GenBank/DDBJ databases">
        <authorList>
            <person name="Jeantristanb JTB J.-T."/>
            <person name="Ricardo R."/>
        </authorList>
    </citation>
    <scope>NUCLEOTIDE SEQUENCE [LARGE SCALE GENOMIC DNA]</scope>
</reference>
<feature type="domain" description="Amidohydrolase-related" evidence="2">
    <location>
        <begin position="94"/>
        <end position="440"/>
    </location>
</feature>
<sequence>MLKRWDDTLLRCERLDRLPGPPSSFNSRTESDRFVSGTKPTLIRNATIWTGAAGGHELLQATDVLLDRGLVVDIGVDLAAPAGAVIVESRGAWLTPGIFDMHSHISVDALPKLSSADDVNSLAGPVLPWLRSLDAINTHDLAFKRTVSGGVTTSLILPGSGNSIGGQAFPIKLRPTKEKTPDSRVVELPYNIAGSKVEWKREDPPRWRHMKMACGENIRRFYQQTRLDLAWNFRSAFEKARKLMEEQDTFCIGARTAKKEGKVLTTAFPDDLQWEALVDVLRGKVKVNTHCYEVTDLAAFVRFTHEFKFPLAAFHHAHETYMVPDLLKSAYNNTPAVAIFAANGRYKREAWRGSEYAAKIHSENNITVIVKSDHPVLDSRFLLFEAQQAHHFGLPEHLALAAVTTSPATVAGFSHRLGFIKNNFDADVVLWDSHPLALGATPLQVWIDGIRQLDNAFTAKELDVITQAPPIASIPSHIISHEEDDDGTQQGPDAQTVEGVVLFTNVSEVLLSWNKSTAALSTSNQARLEVVVRSGRIECVGSKGECSNGLRKGAKTTIELRWSTFAAQDNGVFDPLYSGSLSSLQQIWGPHDAVRAVDGLEMDGKHLRTVHQIGITRAVTAPMGSGFFRGVSVAFRTGAKNSLEKGSIVKDAVALHITIVVNAIHLDEAPERQDSFAMFRHF</sequence>
<dbReference type="Pfam" id="PF01979">
    <property type="entry name" value="Amidohydro_1"/>
    <property type="match status" value="1"/>
</dbReference>
<gene>
    <name evidence="3" type="ORF">BZ3500_MVSOF-1268-A1-R1_CHR5-2G07982</name>
</gene>
<keyword evidence="1" id="KW-0378">Hydrolase</keyword>
<evidence type="ECO:0000256" key="1">
    <source>
        <dbReference type="ARBA" id="ARBA00022801"/>
    </source>
</evidence>
<dbReference type="GO" id="GO:0006046">
    <property type="term" value="P:N-acetylglucosamine catabolic process"/>
    <property type="evidence" value="ECO:0007669"/>
    <property type="project" value="TreeGrafter"/>
</dbReference>
<keyword evidence="4" id="KW-1185">Reference proteome</keyword>
<name>A0A2X0MJY1_9BASI</name>
<dbReference type="Gene3D" id="3.20.20.140">
    <property type="entry name" value="Metal-dependent hydrolases"/>
    <property type="match status" value="2"/>
</dbReference>
<dbReference type="STRING" id="289078.A0A2X0MJY1"/>
<dbReference type="SUPFAM" id="SSF51556">
    <property type="entry name" value="Metallo-dependent hydrolases"/>
    <property type="match status" value="1"/>
</dbReference>
<dbReference type="SUPFAM" id="SSF51338">
    <property type="entry name" value="Composite domain of metallo-dependent hydrolases"/>
    <property type="match status" value="1"/>
</dbReference>
<dbReference type="AlphaFoldDB" id="A0A2X0MJY1"/>
<dbReference type="OrthoDB" id="10258955at2759"/>
<dbReference type="PANTHER" id="PTHR11113:SF14">
    <property type="entry name" value="N-ACETYLGLUCOSAMINE-6-PHOSPHATE DEACETYLASE"/>
    <property type="match status" value="1"/>
</dbReference>
<dbReference type="GO" id="GO:0008448">
    <property type="term" value="F:N-acetylglucosamine-6-phosphate deacetylase activity"/>
    <property type="evidence" value="ECO:0007669"/>
    <property type="project" value="TreeGrafter"/>
</dbReference>
<dbReference type="InterPro" id="IPR011059">
    <property type="entry name" value="Metal-dep_hydrolase_composite"/>
</dbReference>
<evidence type="ECO:0000313" key="3">
    <source>
        <dbReference type="EMBL" id="SCZ92564.1"/>
    </source>
</evidence>